<proteinExistence type="predicted"/>
<evidence type="ECO:0008006" key="4">
    <source>
        <dbReference type="Google" id="ProtNLM"/>
    </source>
</evidence>
<comment type="caution">
    <text evidence="2">The sequence shown here is derived from an EMBL/GenBank/DDBJ whole genome shotgun (WGS) entry which is preliminary data.</text>
</comment>
<sequence length="86" mass="9256">MQLLAFLTTTMLALASLSKAKDCTYATFTDGNCQVGDKLFCDTKGIMKCSSAFTTQHYDIAAIEYNEGVCIGRAFDSTCTGIVCCL</sequence>
<feature type="signal peptide" evidence="1">
    <location>
        <begin position="1"/>
        <end position="20"/>
    </location>
</feature>
<evidence type="ECO:0000313" key="2">
    <source>
        <dbReference type="EMBL" id="KAK2627058.1"/>
    </source>
</evidence>
<name>A0AAD9T1E6_9HELO</name>
<keyword evidence="3" id="KW-1185">Reference proteome</keyword>
<accession>A0AAD9T1E6</accession>
<dbReference type="Proteomes" id="UP001285354">
    <property type="component" value="Unassembled WGS sequence"/>
</dbReference>
<organism evidence="2 3">
    <name type="scientific">Diplocarpon rosae</name>
    <dbReference type="NCBI Taxonomy" id="946125"/>
    <lineage>
        <taxon>Eukaryota</taxon>
        <taxon>Fungi</taxon>
        <taxon>Dikarya</taxon>
        <taxon>Ascomycota</taxon>
        <taxon>Pezizomycotina</taxon>
        <taxon>Leotiomycetes</taxon>
        <taxon>Helotiales</taxon>
        <taxon>Drepanopezizaceae</taxon>
        <taxon>Diplocarpon</taxon>
    </lineage>
</organism>
<dbReference type="AlphaFoldDB" id="A0AAD9T1E6"/>
<evidence type="ECO:0000313" key="3">
    <source>
        <dbReference type="Proteomes" id="UP001285354"/>
    </source>
</evidence>
<reference evidence="2" key="1">
    <citation type="submission" date="2023-06" db="EMBL/GenBank/DDBJ databases">
        <title>Draft genome of Marssonina rosae.</title>
        <authorList>
            <person name="Cheng Q."/>
        </authorList>
    </citation>
    <scope>NUCLEOTIDE SEQUENCE</scope>
    <source>
        <strain evidence="2">R4</strain>
    </source>
</reference>
<protein>
    <recommendedName>
        <fullName evidence="4">Plethodontid modulating factor</fullName>
    </recommendedName>
</protein>
<evidence type="ECO:0000256" key="1">
    <source>
        <dbReference type="SAM" id="SignalP"/>
    </source>
</evidence>
<keyword evidence="1" id="KW-0732">Signal</keyword>
<dbReference type="EMBL" id="JAUBYV010000004">
    <property type="protein sequence ID" value="KAK2627058.1"/>
    <property type="molecule type" value="Genomic_DNA"/>
</dbReference>
<gene>
    <name evidence="2" type="ORF">QTJ16_003024</name>
</gene>
<feature type="chain" id="PRO_5041897599" description="Plethodontid modulating factor" evidence="1">
    <location>
        <begin position="21"/>
        <end position="86"/>
    </location>
</feature>